<dbReference type="Proteomes" id="UP000191820">
    <property type="component" value="Chromosome"/>
</dbReference>
<evidence type="ECO:0008006" key="3">
    <source>
        <dbReference type="Google" id="ProtNLM"/>
    </source>
</evidence>
<organism evidence="1 2">
    <name type="scientific">Shewanella japonica</name>
    <dbReference type="NCBI Taxonomy" id="93973"/>
    <lineage>
        <taxon>Bacteria</taxon>
        <taxon>Pseudomonadati</taxon>
        <taxon>Pseudomonadota</taxon>
        <taxon>Gammaproteobacteria</taxon>
        <taxon>Alteromonadales</taxon>
        <taxon>Shewanellaceae</taxon>
        <taxon>Shewanella</taxon>
    </lineage>
</organism>
<name>A0ABN4YH67_9GAMM</name>
<dbReference type="PANTHER" id="PTHR40940">
    <property type="entry name" value="PROTEIN BATD-RELATED"/>
    <property type="match status" value="1"/>
</dbReference>
<accession>A0ABN4YH67</accession>
<proteinExistence type="predicted"/>
<evidence type="ECO:0000313" key="2">
    <source>
        <dbReference type="Proteomes" id="UP000191820"/>
    </source>
</evidence>
<keyword evidence="2" id="KW-1185">Reference proteome</keyword>
<gene>
    <name evidence="1" type="ORF">SJ2017_1916</name>
</gene>
<dbReference type="PANTHER" id="PTHR40940:SF1">
    <property type="entry name" value="PROTEIN BATD"/>
    <property type="match status" value="1"/>
</dbReference>
<evidence type="ECO:0000313" key="1">
    <source>
        <dbReference type="EMBL" id="ARD22218.1"/>
    </source>
</evidence>
<sequence length="508" mass="56662">MMSFLCDVFTRQNLLFKLLVLLVLVLYSLSVAKLSHAVESADSSITLESLIDKNQLSIEIRVQSKAPFVVKQPIIVQVEVSSDRWFSKGVHVTPPAYKDIVFLPTSSSSITGTKKINGQTWTYIIREITLYPMQEGVYELPAFDVFASVNTEYGIVEGVFKTDDFQIEARMPKVVTELDTGVGFTTEIEDNLIVSPSVTLSLKHDIGNEVLDITDVARTFNVGDAVTQTVSITAKGVPAMMLPVLAQTQLSGLSVYQQPSKLSDKSNRGELTGITSQTTSYIFEQAGEFTTPKQVLYWYNLQQNEVTELTVPSVTWVVKGGAISASSDGNASSFKTWLSKYSLLIVSLFILIYVLTRLAPYRTNLKALYLSLSQYEIKQLQVSLRQEYEQGNYAKVCQLLYRYIEYQDAQLSKIGSAVSLLNHHHSNERGLDNSHLNNDIILSLKQFYKSDSEKHSLLERLLTQTYSIDTAAPLTDEQFNTLLQVTVLLKYNQSKGSGDISASAIKLN</sequence>
<dbReference type="InterPro" id="IPR025738">
    <property type="entry name" value="BatD"/>
</dbReference>
<dbReference type="EMBL" id="CP020472">
    <property type="protein sequence ID" value="ARD22218.1"/>
    <property type="molecule type" value="Genomic_DNA"/>
</dbReference>
<reference evidence="1 2" key="1">
    <citation type="submission" date="2017-03" db="EMBL/GenBank/DDBJ databases">
        <title>Genome sequencing of Shewanella japonica KCTC 22435.</title>
        <authorList>
            <person name="Kim K.M."/>
        </authorList>
    </citation>
    <scope>NUCLEOTIDE SEQUENCE [LARGE SCALE GENOMIC DNA]</scope>
    <source>
        <strain evidence="1 2">KCTC 22435</strain>
    </source>
</reference>
<protein>
    <recommendedName>
        <fullName evidence="3">Protein BatD</fullName>
    </recommendedName>
</protein>